<dbReference type="PANTHER" id="PTHR35807:SF1">
    <property type="entry name" value="TRANSCRIPTIONAL REGULATOR REDD"/>
    <property type="match status" value="1"/>
</dbReference>
<evidence type="ECO:0000256" key="1">
    <source>
        <dbReference type="ARBA" id="ARBA00005820"/>
    </source>
</evidence>
<dbReference type="InterPro" id="IPR016032">
    <property type="entry name" value="Sig_transdc_resp-reg_C-effctor"/>
</dbReference>
<dbReference type="AlphaFoldDB" id="A0A4R4N6A6"/>
<evidence type="ECO:0000313" key="7">
    <source>
        <dbReference type="EMBL" id="TDC04285.1"/>
    </source>
</evidence>
<proteinExistence type="inferred from homology"/>
<dbReference type="EMBL" id="SMJZ01000092">
    <property type="protein sequence ID" value="TDC04285.1"/>
    <property type="molecule type" value="Genomic_DNA"/>
</dbReference>
<evidence type="ECO:0000259" key="6">
    <source>
        <dbReference type="PROSITE" id="PS51755"/>
    </source>
</evidence>
<gene>
    <name evidence="7" type="ORF">E1267_23405</name>
</gene>
<dbReference type="InterPro" id="IPR001867">
    <property type="entry name" value="OmpR/PhoB-type_DNA-bd"/>
</dbReference>
<dbReference type="Gene3D" id="1.10.10.10">
    <property type="entry name" value="Winged helix-like DNA-binding domain superfamily/Winged helix DNA-binding domain"/>
    <property type="match status" value="1"/>
</dbReference>
<dbReference type="PROSITE" id="PS51755">
    <property type="entry name" value="OMPR_PHOB"/>
    <property type="match status" value="1"/>
</dbReference>
<feature type="DNA-binding region" description="OmpR/PhoB-type" evidence="5">
    <location>
        <begin position="1"/>
        <end position="98"/>
    </location>
</feature>
<keyword evidence="2" id="KW-0805">Transcription regulation</keyword>
<evidence type="ECO:0000256" key="2">
    <source>
        <dbReference type="ARBA" id="ARBA00023015"/>
    </source>
</evidence>
<evidence type="ECO:0000256" key="5">
    <source>
        <dbReference type="PROSITE-ProRule" id="PRU01091"/>
    </source>
</evidence>
<dbReference type="Pfam" id="PF03704">
    <property type="entry name" value="BTAD"/>
    <property type="match status" value="1"/>
</dbReference>
<dbReference type="GO" id="GO:0003677">
    <property type="term" value="F:DNA binding"/>
    <property type="evidence" value="ECO:0007669"/>
    <property type="project" value="UniProtKB-UniRule"/>
</dbReference>
<dbReference type="InterPro" id="IPR011990">
    <property type="entry name" value="TPR-like_helical_dom_sf"/>
</dbReference>
<dbReference type="InterPro" id="IPR005158">
    <property type="entry name" value="BTAD"/>
</dbReference>
<keyword evidence="3 5" id="KW-0238">DNA-binding</keyword>
<reference evidence="7 8" key="1">
    <citation type="submission" date="2019-02" db="EMBL/GenBank/DDBJ databases">
        <title>Draft genome sequences of novel Actinobacteria.</title>
        <authorList>
            <person name="Sahin N."/>
            <person name="Ay H."/>
            <person name="Saygin H."/>
        </authorList>
    </citation>
    <scope>NUCLEOTIDE SEQUENCE [LARGE SCALE GENOMIC DNA]</scope>
    <source>
        <strain evidence="7 8">KC201</strain>
    </source>
</reference>
<accession>A0A4R4N6A6</accession>
<evidence type="ECO:0000256" key="3">
    <source>
        <dbReference type="ARBA" id="ARBA00023125"/>
    </source>
</evidence>
<dbReference type="Proteomes" id="UP000295157">
    <property type="component" value="Unassembled WGS sequence"/>
</dbReference>
<dbReference type="GO" id="GO:0000160">
    <property type="term" value="P:phosphorelay signal transduction system"/>
    <property type="evidence" value="ECO:0007669"/>
    <property type="project" value="InterPro"/>
</dbReference>
<protein>
    <recommendedName>
        <fullName evidence="6">OmpR/PhoB-type domain-containing protein</fullName>
    </recommendedName>
</protein>
<feature type="domain" description="OmpR/PhoB-type" evidence="6">
    <location>
        <begin position="1"/>
        <end position="98"/>
    </location>
</feature>
<dbReference type="Gene3D" id="1.25.40.10">
    <property type="entry name" value="Tetratricopeptide repeat domain"/>
    <property type="match status" value="1"/>
</dbReference>
<name>A0A4R4N6A6_9ACTN</name>
<dbReference type="SMART" id="SM00862">
    <property type="entry name" value="Trans_reg_C"/>
    <property type="match status" value="1"/>
</dbReference>
<comment type="similarity">
    <text evidence="1">Belongs to the AfsR/DnrI/RedD regulatory family.</text>
</comment>
<keyword evidence="4" id="KW-0804">Transcription</keyword>
<sequence length="292" mass="32289">MTTPMEFRILGPLEASCLGRPVRLGGPRPRSLLAALLLDAGRIVPLDRLVSAVWGEQLPGSARNQIAIHIHALRKAVKAAGRDTELIVTERVGYRLLTDGVWLDAHEARQQATAARRAERPEEASAALARALDLWRGPVLSEVDTTEIAAAARGLENARLDIAEEWADAELACGRTREAVARLSVLVEEHPLREGLRERLMLALWRSGRQADALETYRQGRRHLLDELGLEPGQALRDLQQAILAGPPVAETPSCGCWSCWTTRRRPRRYARCCPVRPAAAWWSPRGAGWRG</sequence>
<dbReference type="SMART" id="SM01043">
    <property type="entry name" value="BTAD"/>
    <property type="match status" value="1"/>
</dbReference>
<dbReference type="GO" id="GO:0006355">
    <property type="term" value="P:regulation of DNA-templated transcription"/>
    <property type="evidence" value="ECO:0007669"/>
    <property type="project" value="InterPro"/>
</dbReference>
<evidence type="ECO:0000313" key="8">
    <source>
        <dbReference type="Proteomes" id="UP000295157"/>
    </source>
</evidence>
<comment type="caution">
    <text evidence="7">The sequence shown here is derived from an EMBL/GenBank/DDBJ whole genome shotgun (WGS) entry which is preliminary data.</text>
</comment>
<dbReference type="Pfam" id="PF00486">
    <property type="entry name" value="Trans_reg_C"/>
    <property type="match status" value="1"/>
</dbReference>
<dbReference type="RefSeq" id="WP_132334935.1">
    <property type="nucleotide sequence ID" value="NZ_SMJZ01000092.1"/>
</dbReference>
<evidence type="ECO:0000256" key="4">
    <source>
        <dbReference type="ARBA" id="ARBA00023163"/>
    </source>
</evidence>
<dbReference type="InterPro" id="IPR051677">
    <property type="entry name" value="AfsR-DnrI-RedD_regulator"/>
</dbReference>
<organism evidence="7 8">
    <name type="scientific">Nonomuraea longispora</name>
    <dbReference type="NCBI Taxonomy" id="1848320"/>
    <lineage>
        <taxon>Bacteria</taxon>
        <taxon>Bacillati</taxon>
        <taxon>Actinomycetota</taxon>
        <taxon>Actinomycetes</taxon>
        <taxon>Streptosporangiales</taxon>
        <taxon>Streptosporangiaceae</taxon>
        <taxon>Nonomuraea</taxon>
    </lineage>
</organism>
<dbReference type="OrthoDB" id="4054020at2"/>
<dbReference type="CDD" id="cd15831">
    <property type="entry name" value="BTAD"/>
    <property type="match status" value="1"/>
</dbReference>
<dbReference type="InterPro" id="IPR036388">
    <property type="entry name" value="WH-like_DNA-bd_sf"/>
</dbReference>
<dbReference type="SUPFAM" id="SSF46894">
    <property type="entry name" value="C-terminal effector domain of the bipartite response regulators"/>
    <property type="match status" value="1"/>
</dbReference>
<dbReference type="SUPFAM" id="SSF48452">
    <property type="entry name" value="TPR-like"/>
    <property type="match status" value="1"/>
</dbReference>
<dbReference type="PANTHER" id="PTHR35807">
    <property type="entry name" value="TRANSCRIPTIONAL REGULATOR REDD-RELATED"/>
    <property type="match status" value="1"/>
</dbReference>
<keyword evidence="8" id="KW-1185">Reference proteome</keyword>